<reference evidence="4" key="1">
    <citation type="submission" date="2017-09" db="EMBL/GenBank/DDBJ databases">
        <title>FDA dAtabase for Regulatory Grade micrObial Sequences (FDA-ARGOS): Supporting development and validation of Infectious Disease Dx tests.</title>
        <authorList>
            <person name="Minogue T."/>
            <person name="Wolcott M."/>
            <person name="Wasieloski L."/>
            <person name="Aguilar W."/>
            <person name="Moore D."/>
            <person name="Tallon L."/>
            <person name="Sadzewicz L."/>
            <person name="Ott S."/>
            <person name="Zhao X."/>
            <person name="Nagaraj S."/>
            <person name="Vavikolanu K."/>
            <person name="Aluvathingal J."/>
            <person name="Nadendla S."/>
            <person name="Sichtig H."/>
        </authorList>
    </citation>
    <scope>NUCLEOTIDE SEQUENCE [LARGE SCALE GENOMIC DNA]</scope>
    <source>
        <strain evidence="4">FDAARGOS_390</strain>
    </source>
</reference>
<dbReference type="PANTHER" id="PTHR37549:SF1">
    <property type="entry name" value="LIPOPROTEIN LPRI"/>
    <property type="match status" value="1"/>
</dbReference>
<sequence>MNTSTDRAASIGKLLIATLAILSSAAQAAGFDCANASSPTEQRICADAQLSKQDETLQALYAQVPASPDWRADQRAWLARRDACGDDACLRNLYADRIVVLRHARTPFHWGTRWQRVDAGGHDGAQLDITQVNERQFSFSFDAVAGVNSGALSETARFSAPDTASYVGDAKMDTQGCVLTFRRVLNRLEVEQQGGAFACGAGVGVSYGGDYVAAARDPNAEPSLLSLGVASTPAQDAALRKLLGRDYRTMVATASVVDTQADNLDGNGARVVGMFVQGVACDTKSVLMSDAHGHLWAGVWEAGAVSAPAQLRYYTNVAADKQRLPKTIAAANAETCPGEPVTVRMMP</sequence>
<protein>
    <recommendedName>
        <fullName evidence="2">Lysozyme inhibitor LprI-like N-terminal domain-containing protein</fullName>
    </recommendedName>
</protein>
<evidence type="ECO:0000259" key="2">
    <source>
        <dbReference type="Pfam" id="PF07007"/>
    </source>
</evidence>
<comment type="caution">
    <text evidence="3">The sequence shown here is derived from an EMBL/GenBank/DDBJ whole genome shotgun (WGS) entry which is preliminary data.</text>
</comment>
<dbReference type="AlphaFoldDB" id="A0A2A7SAZ3"/>
<proteinExistence type="predicted"/>
<feature type="chain" id="PRO_5012427784" description="Lysozyme inhibitor LprI-like N-terminal domain-containing protein" evidence="1">
    <location>
        <begin position="29"/>
        <end position="347"/>
    </location>
</feature>
<dbReference type="EMBL" id="PDDY01000001">
    <property type="protein sequence ID" value="PEH40741.1"/>
    <property type="molecule type" value="Genomic_DNA"/>
</dbReference>
<organism evidence="3 4">
    <name type="scientific">Burkholderia gladioli</name>
    <name type="common">Pseudomonas marginata</name>
    <name type="synonym">Phytomonas marginata</name>
    <dbReference type="NCBI Taxonomy" id="28095"/>
    <lineage>
        <taxon>Bacteria</taxon>
        <taxon>Pseudomonadati</taxon>
        <taxon>Pseudomonadota</taxon>
        <taxon>Betaproteobacteria</taxon>
        <taxon>Burkholderiales</taxon>
        <taxon>Burkholderiaceae</taxon>
        <taxon>Burkholderia</taxon>
    </lineage>
</organism>
<dbReference type="Proteomes" id="UP000220629">
    <property type="component" value="Unassembled WGS sequence"/>
</dbReference>
<keyword evidence="1" id="KW-0732">Signal</keyword>
<feature type="signal peptide" evidence="1">
    <location>
        <begin position="1"/>
        <end position="28"/>
    </location>
</feature>
<feature type="domain" description="Lysozyme inhibitor LprI-like N-terminal" evidence="2">
    <location>
        <begin position="33"/>
        <end position="93"/>
    </location>
</feature>
<gene>
    <name evidence="3" type="ORF">CRM94_00320</name>
</gene>
<dbReference type="PANTHER" id="PTHR37549">
    <property type="entry name" value="LIPOPROTEIN LPRI"/>
    <property type="match status" value="1"/>
</dbReference>
<dbReference type="RefSeq" id="WP_098151257.1">
    <property type="nucleotide sequence ID" value="NZ_CADFAT010000017.1"/>
</dbReference>
<dbReference type="GO" id="GO:0005576">
    <property type="term" value="C:extracellular region"/>
    <property type="evidence" value="ECO:0007669"/>
    <property type="project" value="TreeGrafter"/>
</dbReference>
<dbReference type="InterPro" id="IPR009739">
    <property type="entry name" value="LprI-like_N"/>
</dbReference>
<evidence type="ECO:0000313" key="3">
    <source>
        <dbReference type="EMBL" id="PEH40741.1"/>
    </source>
</evidence>
<accession>A0A2A7SAZ3</accession>
<dbReference type="InterPro" id="IPR052755">
    <property type="entry name" value="Lysozyme_Inhibitor_LprI"/>
</dbReference>
<evidence type="ECO:0000256" key="1">
    <source>
        <dbReference type="SAM" id="SignalP"/>
    </source>
</evidence>
<name>A0A2A7SAZ3_BURGA</name>
<evidence type="ECO:0000313" key="4">
    <source>
        <dbReference type="Proteomes" id="UP000220629"/>
    </source>
</evidence>
<dbReference type="Pfam" id="PF07007">
    <property type="entry name" value="LprI"/>
    <property type="match status" value="1"/>
</dbReference>